<dbReference type="InterPro" id="IPR051011">
    <property type="entry name" value="Metal_resp_trans_reg"/>
</dbReference>
<dbReference type="PRINTS" id="PR00778">
    <property type="entry name" value="HTHARSR"/>
</dbReference>
<evidence type="ECO:0000256" key="2">
    <source>
        <dbReference type="ARBA" id="ARBA00023125"/>
    </source>
</evidence>
<dbReference type="InterPro" id="IPR001845">
    <property type="entry name" value="HTH_ArsR_DNA-bd_dom"/>
</dbReference>
<dbReference type="AlphaFoldDB" id="A0A0N8GLM0"/>
<dbReference type="PANTHER" id="PTHR43132:SF6">
    <property type="entry name" value="HTH-TYPE TRANSCRIPTIONAL REPRESSOR CZRA"/>
    <property type="match status" value="1"/>
</dbReference>
<protein>
    <recommendedName>
        <fullName evidence="4">HTH arsR-type domain-containing protein</fullName>
    </recommendedName>
</protein>
<dbReference type="PANTHER" id="PTHR43132">
    <property type="entry name" value="ARSENICAL RESISTANCE OPERON REPRESSOR ARSR-RELATED"/>
    <property type="match status" value="1"/>
</dbReference>
<dbReference type="NCBIfam" id="NF033788">
    <property type="entry name" value="HTH_metalloreg"/>
    <property type="match status" value="1"/>
</dbReference>
<proteinExistence type="predicted"/>
<keyword evidence="3" id="KW-0804">Transcription</keyword>
<dbReference type="Gene3D" id="1.10.10.10">
    <property type="entry name" value="Winged helix-like DNA-binding domain superfamily/Winged helix DNA-binding domain"/>
    <property type="match status" value="1"/>
</dbReference>
<reference evidence="5 6" key="1">
    <citation type="submission" date="2015-07" db="EMBL/GenBank/DDBJ databases">
        <title>Genome sequence of Leptolinea tardivitalis DSM 16556.</title>
        <authorList>
            <person name="Hemp J."/>
            <person name="Ward L.M."/>
            <person name="Pace L.A."/>
            <person name="Fischer W.W."/>
        </authorList>
    </citation>
    <scope>NUCLEOTIDE SEQUENCE [LARGE SCALE GENOMIC DNA]</scope>
    <source>
        <strain evidence="5 6">YMTK-2</strain>
    </source>
</reference>
<dbReference type="RefSeq" id="WP_062421003.1">
    <property type="nucleotide sequence ID" value="NZ_BBYA01000008.1"/>
</dbReference>
<dbReference type="CDD" id="cd00090">
    <property type="entry name" value="HTH_ARSR"/>
    <property type="match status" value="1"/>
</dbReference>
<name>A0A0N8GLM0_9CHLR</name>
<dbReference type="SUPFAM" id="SSF46785">
    <property type="entry name" value="Winged helix' DNA-binding domain"/>
    <property type="match status" value="1"/>
</dbReference>
<dbReference type="InterPro" id="IPR036390">
    <property type="entry name" value="WH_DNA-bd_sf"/>
</dbReference>
<evidence type="ECO:0000256" key="3">
    <source>
        <dbReference type="ARBA" id="ARBA00023163"/>
    </source>
</evidence>
<keyword evidence="6" id="KW-1185">Reference proteome</keyword>
<organism evidence="5 6">
    <name type="scientific">Leptolinea tardivitalis</name>
    <dbReference type="NCBI Taxonomy" id="229920"/>
    <lineage>
        <taxon>Bacteria</taxon>
        <taxon>Bacillati</taxon>
        <taxon>Chloroflexota</taxon>
        <taxon>Anaerolineae</taxon>
        <taxon>Anaerolineales</taxon>
        <taxon>Anaerolineaceae</taxon>
        <taxon>Leptolinea</taxon>
    </lineage>
</organism>
<dbReference type="Proteomes" id="UP000050430">
    <property type="component" value="Unassembled WGS sequence"/>
</dbReference>
<dbReference type="InterPro" id="IPR011991">
    <property type="entry name" value="ArsR-like_HTH"/>
</dbReference>
<evidence type="ECO:0000313" key="5">
    <source>
        <dbReference type="EMBL" id="KPL72874.1"/>
    </source>
</evidence>
<feature type="domain" description="HTH arsR-type" evidence="4">
    <location>
        <begin position="6"/>
        <end position="99"/>
    </location>
</feature>
<sequence>MPESPVSPEITSDLANLFDSLSDPTRLLILISLLNGEKGVGELVEIVGISKYAISHQLRRLKDRRIINTRKQGRNVYIYLDDAHVVELLECGLSHIQHG</sequence>
<dbReference type="GO" id="GO:0003700">
    <property type="term" value="F:DNA-binding transcription factor activity"/>
    <property type="evidence" value="ECO:0007669"/>
    <property type="project" value="InterPro"/>
</dbReference>
<evidence type="ECO:0000313" key="6">
    <source>
        <dbReference type="Proteomes" id="UP000050430"/>
    </source>
</evidence>
<dbReference type="PROSITE" id="PS50987">
    <property type="entry name" value="HTH_ARSR_2"/>
    <property type="match status" value="1"/>
</dbReference>
<accession>A0A0N8GLM0</accession>
<keyword evidence="1" id="KW-0805">Transcription regulation</keyword>
<dbReference type="InterPro" id="IPR036388">
    <property type="entry name" value="WH-like_DNA-bd_sf"/>
</dbReference>
<dbReference type="Pfam" id="PF01022">
    <property type="entry name" value="HTH_5"/>
    <property type="match status" value="1"/>
</dbReference>
<dbReference type="OrthoDB" id="9794330at2"/>
<keyword evidence="2" id="KW-0238">DNA-binding</keyword>
<evidence type="ECO:0000256" key="1">
    <source>
        <dbReference type="ARBA" id="ARBA00023015"/>
    </source>
</evidence>
<dbReference type="SMART" id="SM00418">
    <property type="entry name" value="HTH_ARSR"/>
    <property type="match status" value="1"/>
</dbReference>
<evidence type="ECO:0000259" key="4">
    <source>
        <dbReference type="PROSITE" id="PS50987"/>
    </source>
</evidence>
<dbReference type="GO" id="GO:0003677">
    <property type="term" value="F:DNA binding"/>
    <property type="evidence" value="ECO:0007669"/>
    <property type="project" value="UniProtKB-KW"/>
</dbReference>
<comment type="caution">
    <text evidence="5">The sequence shown here is derived from an EMBL/GenBank/DDBJ whole genome shotgun (WGS) entry which is preliminary data.</text>
</comment>
<gene>
    <name evidence="5" type="ORF">ADM99_07445</name>
</gene>
<dbReference type="STRING" id="229920.ADM99_07445"/>
<dbReference type="EMBL" id="LGCK01000007">
    <property type="protein sequence ID" value="KPL72874.1"/>
    <property type="molecule type" value="Genomic_DNA"/>
</dbReference>